<dbReference type="Gene3D" id="3.90.960.10">
    <property type="entry name" value="YbaK/aminoacyl-tRNA synthetase-associated domain"/>
    <property type="match status" value="1"/>
</dbReference>
<dbReference type="EMBL" id="RBKS01000001">
    <property type="protein sequence ID" value="RKR73713.1"/>
    <property type="molecule type" value="Genomic_DNA"/>
</dbReference>
<dbReference type="Pfam" id="PF04073">
    <property type="entry name" value="tRNA_edit"/>
    <property type="match status" value="1"/>
</dbReference>
<accession>A0A495ICI3</accession>
<reference evidence="6 7" key="1">
    <citation type="submission" date="2018-10" db="EMBL/GenBank/DDBJ databases">
        <title>Sequencing the genomes of 1000 actinobacteria strains.</title>
        <authorList>
            <person name="Klenk H.-P."/>
        </authorList>
    </citation>
    <scope>NUCLEOTIDE SEQUENCE [LARGE SCALE GENOMIC DNA]</scope>
    <source>
        <strain evidence="6 7">DSM 17894</strain>
    </source>
</reference>
<evidence type="ECO:0000256" key="4">
    <source>
        <dbReference type="PIRNR" id="PIRNR006181"/>
    </source>
</evidence>
<dbReference type="NCBIfam" id="TIGR00011">
    <property type="entry name" value="YbaK_EbsC"/>
    <property type="match status" value="1"/>
</dbReference>
<keyword evidence="7" id="KW-1185">Reference proteome</keyword>
<dbReference type="AlphaFoldDB" id="A0A495ICI3"/>
<evidence type="ECO:0000256" key="3">
    <source>
        <dbReference type="ARBA" id="ARBA00023239"/>
    </source>
</evidence>
<organism evidence="6 7">
    <name type="scientific">Frondihabitans australicus</name>
    <dbReference type="NCBI Taxonomy" id="386892"/>
    <lineage>
        <taxon>Bacteria</taxon>
        <taxon>Bacillati</taxon>
        <taxon>Actinomycetota</taxon>
        <taxon>Actinomycetes</taxon>
        <taxon>Micrococcales</taxon>
        <taxon>Microbacteriaceae</taxon>
        <taxon>Frondihabitans</taxon>
    </lineage>
</organism>
<dbReference type="Proteomes" id="UP000280008">
    <property type="component" value="Unassembled WGS sequence"/>
</dbReference>
<dbReference type="GO" id="GO:0016829">
    <property type="term" value="F:lyase activity"/>
    <property type="evidence" value="ECO:0007669"/>
    <property type="project" value="UniProtKB-KW"/>
</dbReference>
<name>A0A495ICI3_9MICO</name>
<keyword evidence="3 4" id="KW-0456">Lyase</keyword>
<gene>
    <name evidence="6" type="ORF">C8E83_0808</name>
</gene>
<dbReference type="GO" id="GO:0006412">
    <property type="term" value="P:translation"/>
    <property type="evidence" value="ECO:0007669"/>
    <property type="project" value="UniProtKB-KW"/>
</dbReference>
<evidence type="ECO:0000313" key="7">
    <source>
        <dbReference type="Proteomes" id="UP000280008"/>
    </source>
</evidence>
<proteinExistence type="inferred from homology"/>
<protein>
    <recommendedName>
        <fullName evidence="4">Cys-tRNA(Pro)/Cys-tRNA(Cys) deacylase</fullName>
        <ecNumber evidence="4">4.2.-.-</ecNumber>
    </recommendedName>
</protein>
<evidence type="ECO:0000313" key="6">
    <source>
        <dbReference type="EMBL" id="RKR73713.1"/>
    </source>
</evidence>
<dbReference type="PANTHER" id="PTHR30411:SF0">
    <property type="entry name" value="CYS-TRNA(PRO)_CYS-TRNA(CYS) DEACYLASE YBAK"/>
    <property type="match status" value="1"/>
</dbReference>
<dbReference type="SUPFAM" id="SSF55826">
    <property type="entry name" value="YbaK/ProRS associated domain"/>
    <property type="match status" value="1"/>
</dbReference>
<dbReference type="GO" id="GO:0002161">
    <property type="term" value="F:aminoacyl-tRNA deacylase activity"/>
    <property type="evidence" value="ECO:0007669"/>
    <property type="project" value="InterPro"/>
</dbReference>
<dbReference type="InterPro" id="IPR007214">
    <property type="entry name" value="YbaK/aa-tRNA-synth-assoc-dom"/>
</dbReference>
<dbReference type="PIRSF" id="PIRSF006181">
    <property type="entry name" value="EbsC_YbaK"/>
    <property type="match status" value="1"/>
</dbReference>
<evidence type="ECO:0000256" key="1">
    <source>
        <dbReference type="ARBA" id="ARBA00009798"/>
    </source>
</evidence>
<dbReference type="InterPro" id="IPR004369">
    <property type="entry name" value="Prolyl-tRNA_editing_YbaK/EbsC"/>
</dbReference>
<evidence type="ECO:0000256" key="2">
    <source>
        <dbReference type="ARBA" id="ARBA00022917"/>
    </source>
</evidence>
<dbReference type="CDD" id="cd00002">
    <property type="entry name" value="YbaK_deacylase"/>
    <property type="match status" value="1"/>
</dbReference>
<dbReference type="RefSeq" id="WP_121368551.1">
    <property type="nucleotide sequence ID" value="NZ_RBKS01000001.1"/>
</dbReference>
<dbReference type="OrthoDB" id="9809296at2"/>
<comment type="caution">
    <text evidence="6">The sequence shown here is derived from an EMBL/GenBank/DDBJ whole genome shotgun (WGS) entry which is preliminary data.</text>
</comment>
<dbReference type="EC" id="4.2.-.-" evidence="4"/>
<comment type="similarity">
    <text evidence="1 4">Belongs to the prolyl-tRNA editing family. YbaK/EbsC subfamily.</text>
</comment>
<feature type="domain" description="YbaK/aminoacyl-tRNA synthetase-associated" evidence="5">
    <location>
        <begin position="36"/>
        <end position="148"/>
    </location>
</feature>
<keyword evidence="2 4" id="KW-0648">Protein biosynthesis</keyword>
<evidence type="ECO:0000259" key="5">
    <source>
        <dbReference type="Pfam" id="PF04073"/>
    </source>
</evidence>
<sequence>MSSSPGTPATLALERAGIAFTAHTYEHQETATNFGEEAAALLGLDEGQVFKTLVLQTDDALAVAVVPVSGRVDLKAFAAAVGAKKAALADPALAQRRTGYVVGGISPVGQKTALATVIDETAELYDTVFVSGGRRGFDVELTPGDLARATGGTFAAIAR</sequence>
<dbReference type="PANTHER" id="PTHR30411">
    <property type="entry name" value="CYTOPLASMIC PROTEIN"/>
    <property type="match status" value="1"/>
</dbReference>
<dbReference type="InterPro" id="IPR036754">
    <property type="entry name" value="YbaK/aa-tRNA-synt-asso_dom_sf"/>
</dbReference>